<reference evidence="6 7" key="1">
    <citation type="submission" date="2023-07" db="EMBL/GenBank/DDBJ databases">
        <title>Genomic Encyclopedia of Type Strains, Phase IV (KMG-IV): sequencing the most valuable type-strain genomes for metagenomic binning, comparative biology and taxonomic classification.</title>
        <authorList>
            <person name="Goeker M."/>
        </authorList>
    </citation>
    <scope>NUCLEOTIDE SEQUENCE [LARGE SCALE GENOMIC DNA]</scope>
    <source>
        <strain evidence="6 7">DSM 3770</strain>
    </source>
</reference>
<keyword evidence="7" id="KW-1185">Reference proteome</keyword>
<feature type="domain" description="HTH hxlR-type" evidence="5">
    <location>
        <begin position="15"/>
        <end position="113"/>
    </location>
</feature>
<organism evidence="6 7">
    <name type="scientific">Xanthobacter agilis</name>
    <dbReference type="NCBI Taxonomy" id="47492"/>
    <lineage>
        <taxon>Bacteria</taxon>
        <taxon>Pseudomonadati</taxon>
        <taxon>Pseudomonadota</taxon>
        <taxon>Alphaproteobacteria</taxon>
        <taxon>Hyphomicrobiales</taxon>
        <taxon>Xanthobacteraceae</taxon>
        <taxon>Xanthobacter</taxon>
    </lineage>
</organism>
<proteinExistence type="predicted"/>
<dbReference type="InterPro" id="IPR036390">
    <property type="entry name" value="WH_DNA-bd_sf"/>
</dbReference>
<dbReference type="PANTHER" id="PTHR33204:SF29">
    <property type="entry name" value="TRANSCRIPTIONAL REGULATOR"/>
    <property type="match status" value="1"/>
</dbReference>
<dbReference type="GO" id="GO:0003677">
    <property type="term" value="F:DNA binding"/>
    <property type="evidence" value="ECO:0007669"/>
    <property type="project" value="UniProtKB-KW"/>
</dbReference>
<name>A0ABU0LI53_XANAG</name>
<dbReference type="Proteomes" id="UP001241747">
    <property type="component" value="Unassembled WGS sequence"/>
</dbReference>
<dbReference type="PROSITE" id="PS51118">
    <property type="entry name" value="HTH_HXLR"/>
    <property type="match status" value="1"/>
</dbReference>
<protein>
    <submittedName>
        <fullName evidence="6">DNA-binding HxlR family transcriptional regulator</fullName>
    </submittedName>
</protein>
<dbReference type="SUPFAM" id="SSF46785">
    <property type="entry name" value="Winged helix' DNA-binding domain"/>
    <property type="match status" value="1"/>
</dbReference>
<evidence type="ECO:0000256" key="1">
    <source>
        <dbReference type="ARBA" id="ARBA00023015"/>
    </source>
</evidence>
<dbReference type="Pfam" id="PF01638">
    <property type="entry name" value="HxlR"/>
    <property type="match status" value="1"/>
</dbReference>
<dbReference type="EMBL" id="JAUSVY010000009">
    <property type="protein sequence ID" value="MDQ0506775.1"/>
    <property type="molecule type" value="Genomic_DNA"/>
</dbReference>
<gene>
    <name evidence="6" type="ORF">QOZ94_003589</name>
</gene>
<evidence type="ECO:0000256" key="2">
    <source>
        <dbReference type="ARBA" id="ARBA00023125"/>
    </source>
</evidence>
<evidence type="ECO:0000256" key="3">
    <source>
        <dbReference type="ARBA" id="ARBA00023163"/>
    </source>
</evidence>
<dbReference type="Gene3D" id="1.10.10.10">
    <property type="entry name" value="Winged helix-like DNA-binding domain superfamily/Winged helix DNA-binding domain"/>
    <property type="match status" value="1"/>
</dbReference>
<dbReference type="InterPro" id="IPR036388">
    <property type="entry name" value="WH-like_DNA-bd_sf"/>
</dbReference>
<evidence type="ECO:0000313" key="6">
    <source>
        <dbReference type="EMBL" id="MDQ0506775.1"/>
    </source>
</evidence>
<dbReference type="CDD" id="cd00090">
    <property type="entry name" value="HTH_ARSR"/>
    <property type="match status" value="1"/>
</dbReference>
<keyword evidence="1" id="KW-0805">Transcription regulation</keyword>
<evidence type="ECO:0000259" key="5">
    <source>
        <dbReference type="PROSITE" id="PS51118"/>
    </source>
</evidence>
<comment type="caution">
    <text evidence="6">The sequence shown here is derived from an EMBL/GenBank/DDBJ whole genome shotgun (WGS) entry which is preliminary data.</text>
</comment>
<dbReference type="InterPro" id="IPR011991">
    <property type="entry name" value="ArsR-like_HTH"/>
</dbReference>
<accession>A0ABU0LI53</accession>
<sequence length="206" mass="22694">MAKVRHQRFDCSPGCAVEAAIGLIDGKWKSVILFHLLSGTLRFSEIRRHIVNITPRMLTNQLRELEEDGLITRRIYAQVPPKVEYSLSPLGHTMEPILLALKMWGDSHIGLYGKPNGFATQERTPADAMEPGPIRGRHPSFGQRPARQARPPGRSSVTQPKRILATHSGPARRGDAGDRTQRKGNGSVSPNAGRIGAAAERRSERA</sequence>
<feature type="compositionally biased region" description="Basic and acidic residues" evidence="4">
    <location>
        <begin position="172"/>
        <end position="181"/>
    </location>
</feature>
<dbReference type="PANTHER" id="PTHR33204">
    <property type="entry name" value="TRANSCRIPTIONAL REGULATOR, MARR FAMILY"/>
    <property type="match status" value="1"/>
</dbReference>
<evidence type="ECO:0000313" key="7">
    <source>
        <dbReference type="Proteomes" id="UP001241747"/>
    </source>
</evidence>
<keyword evidence="3" id="KW-0804">Transcription</keyword>
<feature type="compositionally biased region" description="Low complexity" evidence="4">
    <location>
        <begin position="142"/>
        <end position="156"/>
    </location>
</feature>
<evidence type="ECO:0000256" key="4">
    <source>
        <dbReference type="SAM" id="MobiDB-lite"/>
    </source>
</evidence>
<feature type="region of interest" description="Disordered" evidence="4">
    <location>
        <begin position="116"/>
        <end position="206"/>
    </location>
</feature>
<keyword evidence="2 6" id="KW-0238">DNA-binding</keyword>
<dbReference type="InterPro" id="IPR002577">
    <property type="entry name" value="HTH_HxlR"/>
</dbReference>